<evidence type="ECO:0000256" key="8">
    <source>
        <dbReference type="RuleBase" id="RU363032"/>
    </source>
</evidence>
<name>A0A8G1XDI8_9ACTN</name>
<evidence type="ECO:0000256" key="3">
    <source>
        <dbReference type="ARBA" id="ARBA00022448"/>
    </source>
</evidence>
<dbReference type="RefSeq" id="WP_208765568.1">
    <property type="nucleotide sequence ID" value="NZ_RJVJ01000001.1"/>
</dbReference>
<dbReference type="PROSITE" id="PS50928">
    <property type="entry name" value="ABC_TM1"/>
    <property type="match status" value="1"/>
</dbReference>
<dbReference type="PANTHER" id="PTHR42929:SF1">
    <property type="entry name" value="INNER MEMBRANE ABC TRANSPORTER PERMEASE PROTEIN YDCU-RELATED"/>
    <property type="match status" value="1"/>
</dbReference>
<evidence type="ECO:0000313" key="10">
    <source>
        <dbReference type="EMBL" id="ROR46520.1"/>
    </source>
</evidence>
<dbReference type="GO" id="GO:0005886">
    <property type="term" value="C:plasma membrane"/>
    <property type="evidence" value="ECO:0007669"/>
    <property type="project" value="UniProtKB-SubCell"/>
</dbReference>
<proteinExistence type="inferred from homology"/>
<keyword evidence="5 8" id="KW-0812">Transmembrane</keyword>
<feature type="transmembrane region" description="Helical" evidence="8">
    <location>
        <begin position="12"/>
        <end position="35"/>
    </location>
</feature>
<dbReference type="CDD" id="cd06261">
    <property type="entry name" value="TM_PBP2"/>
    <property type="match status" value="1"/>
</dbReference>
<comment type="similarity">
    <text evidence="2">Belongs to the binding-protein-dependent transport system permease family. CysTW subfamily.</text>
</comment>
<dbReference type="InterPro" id="IPR000515">
    <property type="entry name" value="MetI-like"/>
</dbReference>
<dbReference type="Pfam" id="PF00528">
    <property type="entry name" value="BPD_transp_1"/>
    <property type="match status" value="1"/>
</dbReference>
<keyword evidence="4" id="KW-1003">Cell membrane</keyword>
<evidence type="ECO:0000256" key="4">
    <source>
        <dbReference type="ARBA" id="ARBA00022475"/>
    </source>
</evidence>
<keyword evidence="7 8" id="KW-0472">Membrane</keyword>
<evidence type="ECO:0000313" key="11">
    <source>
        <dbReference type="Proteomes" id="UP000267408"/>
    </source>
</evidence>
<evidence type="ECO:0000259" key="9">
    <source>
        <dbReference type="PROSITE" id="PS50928"/>
    </source>
</evidence>
<dbReference type="InterPro" id="IPR035906">
    <property type="entry name" value="MetI-like_sf"/>
</dbReference>
<dbReference type="EMBL" id="RJVJ01000001">
    <property type="protein sequence ID" value="ROR46520.1"/>
    <property type="molecule type" value="Genomic_DNA"/>
</dbReference>
<keyword evidence="3 8" id="KW-0813">Transport</keyword>
<dbReference type="SUPFAM" id="SSF161098">
    <property type="entry name" value="MetI-like"/>
    <property type="match status" value="1"/>
</dbReference>
<feature type="transmembrane region" description="Helical" evidence="8">
    <location>
        <begin position="103"/>
        <end position="125"/>
    </location>
</feature>
<dbReference type="Proteomes" id="UP000267408">
    <property type="component" value="Unassembled WGS sequence"/>
</dbReference>
<feature type="domain" description="ABC transmembrane type-1" evidence="9">
    <location>
        <begin position="69"/>
        <end position="277"/>
    </location>
</feature>
<evidence type="ECO:0000256" key="1">
    <source>
        <dbReference type="ARBA" id="ARBA00004651"/>
    </source>
</evidence>
<feature type="transmembrane region" description="Helical" evidence="8">
    <location>
        <begin position="156"/>
        <end position="177"/>
    </location>
</feature>
<organism evidence="10 11">
    <name type="scientific">Kitasatospora cineracea</name>
    <dbReference type="NCBI Taxonomy" id="88074"/>
    <lineage>
        <taxon>Bacteria</taxon>
        <taxon>Bacillati</taxon>
        <taxon>Actinomycetota</taxon>
        <taxon>Actinomycetes</taxon>
        <taxon>Kitasatosporales</taxon>
        <taxon>Streptomycetaceae</taxon>
        <taxon>Kitasatospora</taxon>
    </lineage>
</organism>
<sequence length="289" mass="31497">MRGRVRRLRAEPFVLLGPGLAYLLVFLVVPLGLVLSYTVFKRGRFGGIVYEANGGNFARAADPIYADVLMHSVTLALITTVLALLIGYPTAYVIAHLPARWKAFALVAVVLPFWTNFLIRTYAWIVLLNSQGLVNSALIDLGLVDKPLQLLYTDGAIVTGLLYAYLPLMILPLYSAIERLDPQLREASANLGAHPARTFLSVTLPLTLPGTLTGCVFVFVPSLGNFVIPELLGGGKRIMVGNLIRDQFLKARDWPFGSVLAAAVVAVLILLLTAQAWTARRFSGEEDHA</sequence>
<feature type="transmembrane region" description="Helical" evidence="8">
    <location>
        <begin position="68"/>
        <end position="91"/>
    </location>
</feature>
<accession>A0A8G1XDI8</accession>
<evidence type="ECO:0000256" key="2">
    <source>
        <dbReference type="ARBA" id="ARBA00007069"/>
    </source>
</evidence>
<comment type="caution">
    <text evidence="10">The sequence shown here is derived from an EMBL/GenBank/DDBJ whole genome shotgun (WGS) entry which is preliminary data.</text>
</comment>
<protein>
    <submittedName>
        <fullName evidence="10">ABC-type spermidine/putrescine transport system permease subunit I</fullName>
    </submittedName>
</protein>
<keyword evidence="6 8" id="KW-1133">Transmembrane helix</keyword>
<feature type="transmembrane region" description="Helical" evidence="8">
    <location>
        <begin position="198"/>
        <end position="220"/>
    </location>
</feature>
<gene>
    <name evidence="10" type="ORF">EDD39_4795</name>
</gene>
<comment type="subcellular location">
    <subcellularLocation>
        <location evidence="1 8">Cell membrane</location>
        <topology evidence="1 8">Multi-pass membrane protein</topology>
    </subcellularLocation>
</comment>
<feature type="transmembrane region" description="Helical" evidence="8">
    <location>
        <begin position="254"/>
        <end position="274"/>
    </location>
</feature>
<evidence type="ECO:0000256" key="7">
    <source>
        <dbReference type="ARBA" id="ARBA00023136"/>
    </source>
</evidence>
<reference evidence="10 11" key="1">
    <citation type="submission" date="2018-11" db="EMBL/GenBank/DDBJ databases">
        <title>Sequencing the genomes of 1000 actinobacteria strains.</title>
        <authorList>
            <person name="Klenk H.-P."/>
        </authorList>
    </citation>
    <scope>NUCLEOTIDE SEQUENCE [LARGE SCALE GENOMIC DNA]</scope>
    <source>
        <strain evidence="10 11">DSM 44780</strain>
    </source>
</reference>
<dbReference type="GO" id="GO:0055085">
    <property type="term" value="P:transmembrane transport"/>
    <property type="evidence" value="ECO:0007669"/>
    <property type="project" value="InterPro"/>
</dbReference>
<dbReference type="Gene3D" id="1.10.3720.10">
    <property type="entry name" value="MetI-like"/>
    <property type="match status" value="1"/>
</dbReference>
<dbReference type="AlphaFoldDB" id="A0A8G1XDI8"/>
<dbReference type="PANTHER" id="PTHR42929">
    <property type="entry name" value="INNER MEMBRANE ABC TRANSPORTER PERMEASE PROTEIN YDCU-RELATED-RELATED"/>
    <property type="match status" value="1"/>
</dbReference>
<evidence type="ECO:0000256" key="6">
    <source>
        <dbReference type="ARBA" id="ARBA00022989"/>
    </source>
</evidence>
<evidence type="ECO:0000256" key="5">
    <source>
        <dbReference type="ARBA" id="ARBA00022692"/>
    </source>
</evidence>